<organism evidence="1 2">
    <name type="scientific">Phaeodactylum tricornutum (strain CCAP 1055/1)</name>
    <dbReference type="NCBI Taxonomy" id="556484"/>
    <lineage>
        <taxon>Eukaryota</taxon>
        <taxon>Sar</taxon>
        <taxon>Stramenopiles</taxon>
        <taxon>Ochrophyta</taxon>
        <taxon>Bacillariophyta</taxon>
        <taxon>Bacillariophyceae</taxon>
        <taxon>Bacillariophycidae</taxon>
        <taxon>Naviculales</taxon>
        <taxon>Phaeodactylaceae</taxon>
        <taxon>Phaeodactylum</taxon>
    </lineage>
</organism>
<dbReference type="HOGENOM" id="CLU_556060_0_0_1"/>
<evidence type="ECO:0000313" key="1">
    <source>
        <dbReference type="EMBL" id="EEC45589.1"/>
    </source>
</evidence>
<sequence length="423" mass="47214">METFAKSLLLPLPTSKIGANGGLAGSDIKVINKTDRSASITGINNHTLPDLDIVTAAGLVKSQNGPIIVILPQYAHHGKGKTIDSSAQLEYYKNIVEDQSCVLGGKQRIVTLDEYVNPLHVRQGLAYMDMHPPSDAEFDTLPHVVLTSDVNWDPSIIDNEIDLATDWYDTVQDLPNNPYVEPCFNSIGDYRHRHVANFDICSSPEIIARSTAIDSILSSNKHNMVRNERNYEALHTCLCWLSTDTVKKTIVATTQFARKVYSAPMRKHFNNRAKAEISKKVSDIARPYNIDQWQNPTFPSNGTEKKGQFVGVADSVGGALTYKILTNDSHKILFQSSVRSALKTSETNLHLEPHQRESSPKPINFIKSLRTQDENSYVLHMLPGFTPDDLIGRTSLTDTQDNGERFRARIARKILDPDKPHDI</sequence>
<protein>
    <submittedName>
        <fullName evidence="1">Uncharacterized protein</fullName>
    </submittedName>
</protein>
<reference evidence="1 2" key="1">
    <citation type="journal article" date="2008" name="Nature">
        <title>The Phaeodactylum genome reveals the evolutionary history of diatom genomes.</title>
        <authorList>
            <person name="Bowler C."/>
            <person name="Allen A.E."/>
            <person name="Badger J.H."/>
            <person name="Grimwood J."/>
            <person name="Jabbari K."/>
            <person name="Kuo A."/>
            <person name="Maheswari U."/>
            <person name="Martens C."/>
            <person name="Maumus F."/>
            <person name="Otillar R.P."/>
            <person name="Rayko E."/>
            <person name="Salamov A."/>
            <person name="Vandepoele K."/>
            <person name="Beszteri B."/>
            <person name="Gruber A."/>
            <person name="Heijde M."/>
            <person name="Katinka M."/>
            <person name="Mock T."/>
            <person name="Valentin K."/>
            <person name="Verret F."/>
            <person name="Berges J.A."/>
            <person name="Brownlee C."/>
            <person name="Cadoret J.P."/>
            <person name="Chiovitti A."/>
            <person name="Choi C.J."/>
            <person name="Coesel S."/>
            <person name="De Martino A."/>
            <person name="Detter J.C."/>
            <person name="Durkin C."/>
            <person name="Falciatore A."/>
            <person name="Fournet J."/>
            <person name="Haruta M."/>
            <person name="Huysman M.J."/>
            <person name="Jenkins B.D."/>
            <person name="Jiroutova K."/>
            <person name="Jorgensen R.E."/>
            <person name="Joubert Y."/>
            <person name="Kaplan A."/>
            <person name="Kroger N."/>
            <person name="Kroth P.G."/>
            <person name="La Roche J."/>
            <person name="Lindquist E."/>
            <person name="Lommer M."/>
            <person name="Martin-Jezequel V."/>
            <person name="Lopez P.J."/>
            <person name="Lucas S."/>
            <person name="Mangogna M."/>
            <person name="McGinnis K."/>
            <person name="Medlin L.K."/>
            <person name="Montsant A."/>
            <person name="Oudot-Le Secq M.P."/>
            <person name="Napoli C."/>
            <person name="Obornik M."/>
            <person name="Parker M.S."/>
            <person name="Petit J.L."/>
            <person name="Porcel B.M."/>
            <person name="Poulsen N."/>
            <person name="Robison M."/>
            <person name="Rychlewski L."/>
            <person name="Rynearson T.A."/>
            <person name="Schmutz J."/>
            <person name="Shapiro H."/>
            <person name="Siaut M."/>
            <person name="Stanley M."/>
            <person name="Sussman M.R."/>
            <person name="Taylor A.R."/>
            <person name="Vardi A."/>
            <person name="von Dassow P."/>
            <person name="Vyverman W."/>
            <person name="Willis A."/>
            <person name="Wyrwicz L.S."/>
            <person name="Rokhsar D.S."/>
            <person name="Weissenbach J."/>
            <person name="Armbrust E.V."/>
            <person name="Green B.R."/>
            <person name="Van de Peer Y."/>
            <person name="Grigoriev I.V."/>
        </authorList>
    </citation>
    <scope>NUCLEOTIDE SEQUENCE [LARGE SCALE GENOMIC DNA]</scope>
    <source>
        <strain evidence="1 2">CCAP 1055/1</strain>
    </source>
</reference>
<proteinExistence type="predicted"/>
<dbReference type="GeneID" id="7203626"/>
<gene>
    <name evidence="1" type="ORF">PHATRDRAFT_38908</name>
</gene>
<dbReference type="AlphaFoldDB" id="B7G765"/>
<keyword evidence="2" id="KW-1185">Reference proteome</keyword>
<dbReference type="InParanoid" id="B7G765"/>
<dbReference type="EMBL" id="CM000619">
    <property type="protein sequence ID" value="EEC45589.1"/>
    <property type="molecule type" value="Genomic_DNA"/>
</dbReference>
<name>B7G765_PHATC</name>
<dbReference type="OrthoDB" id="53230at2759"/>
<dbReference type="RefSeq" id="XP_002182853.1">
    <property type="nucleotide sequence ID" value="XM_002182817.1"/>
</dbReference>
<dbReference type="Proteomes" id="UP000000759">
    <property type="component" value="Chromosome 17"/>
</dbReference>
<reference evidence="2" key="2">
    <citation type="submission" date="2008-08" db="EMBL/GenBank/DDBJ databases">
        <authorList>
            <consortium name="Diatom Consortium"/>
            <person name="Grigoriev I."/>
            <person name="Grimwood J."/>
            <person name="Kuo A."/>
            <person name="Otillar R.P."/>
            <person name="Salamov A."/>
            <person name="Detter J.C."/>
            <person name="Lindquist E."/>
            <person name="Shapiro H."/>
            <person name="Lucas S."/>
            <person name="Glavina del Rio T."/>
            <person name="Pitluck S."/>
            <person name="Rokhsar D."/>
            <person name="Bowler C."/>
        </authorList>
    </citation>
    <scope>GENOME REANNOTATION</scope>
    <source>
        <strain evidence="2">CCAP 1055/1</strain>
    </source>
</reference>
<accession>B7G765</accession>
<dbReference type="PaxDb" id="2850-Phatr38908"/>
<evidence type="ECO:0000313" key="2">
    <source>
        <dbReference type="Proteomes" id="UP000000759"/>
    </source>
</evidence>
<dbReference type="KEGG" id="pti:PHATRDRAFT_38908"/>